<dbReference type="InterPro" id="IPR001296">
    <property type="entry name" value="Glyco_trans_1"/>
</dbReference>
<organism evidence="6 7">
    <name type="scientific">Aquiluna borgnonia</name>
    <dbReference type="NCBI Taxonomy" id="2499157"/>
    <lineage>
        <taxon>Bacteria</taxon>
        <taxon>Bacillati</taxon>
        <taxon>Actinomycetota</taxon>
        <taxon>Actinomycetes</taxon>
        <taxon>Micrococcales</taxon>
        <taxon>Microbacteriaceae</taxon>
        <taxon>Luna cluster</taxon>
        <taxon>Luna-1 subcluster</taxon>
        <taxon>Aquiluna</taxon>
    </lineage>
</organism>
<feature type="domain" description="Glycosyl transferase family 1" evidence="4">
    <location>
        <begin position="220"/>
        <end position="363"/>
    </location>
</feature>
<dbReference type="Pfam" id="PF00534">
    <property type="entry name" value="Glycos_transf_1"/>
    <property type="match status" value="1"/>
</dbReference>
<dbReference type="InterPro" id="IPR028098">
    <property type="entry name" value="Glyco_trans_4-like_N"/>
</dbReference>
<evidence type="ECO:0000256" key="2">
    <source>
        <dbReference type="ARBA" id="ARBA00022676"/>
    </source>
</evidence>
<dbReference type="GO" id="GO:1901137">
    <property type="term" value="P:carbohydrate derivative biosynthetic process"/>
    <property type="evidence" value="ECO:0007669"/>
    <property type="project" value="UniProtKB-ARBA"/>
</dbReference>
<dbReference type="InterPro" id="IPR050194">
    <property type="entry name" value="Glycosyltransferase_grp1"/>
</dbReference>
<dbReference type="AlphaFoldDB" id="A0A7D4PY54"/>
<evidence type="ECO:0000259" key="5">
    <source>
        <dbReference type="Pfam" id="PF13439"/>
    </source>
</evidence>
<sequence length="408" mass="45117">MLAFLGANSKGDFLHIAIFIDLHPMSLGGMQTSVRLQRKYLTRAGVSSTVFAPKSANALPDDDTVVLPSRRLSPNGEYSAVWDMEEALEVAREVFSREKFDLIHLQGDFAAAALALALSREYNIPLIHHAHTNIDVVLERIVGKQLNARLFNYAASKYCEIAGMPKHKAKNGWEYMALTYPHADLVLAPSHHFAKTIEGHGIAKNVGVLLNGVDDDSIANIARKTPVPNAPVRFIWAGRFLREKRLLQTLRAFKRANLDAELIIYGTGPLEAPAKSLARTLRLGHKVSFVGRVEREEMMQAFADSDIVLQTSIGFETQGLTVFEAAAFGTPALCCDERVASELKAGHYWVAKEPTIAALAQAMVIAHGDVQSGNNRRSDHLDNSWLLQSRLTAKTIEIYQEQIQRKLA</sequence>
<evidence type="ECO:0000313" key="7">
    <source>
        <dbReference type="Proteomes" id="UP000501003"/>
    </source>
</evidence>
<dbReference type="EMBL" id="CP054056">
    <property type="protein sequence ID" value="QKJ25864.1"/>
    <property type="molecule type" value="Genomic_DNA"/>
</dbReference>
<proteinExistence type="predicted"/>
<dbReference type="Pfam" id="PF13439">
    <property type="entry name" value="Glyco_transf_4"/>
    <property type="match status" value="1"/>
</dbReference>
<dbReference type="Proteomes" id="UP000501003">
    <property type="component" value="Chromosome"/>
</dbReference>
<dbReference type="Gene3D" id="3.40.50.2000">
    <property type="entry name" value="Glycogen Phosphorylase B"/>
    <property type="match status" value="2"/>
</dbReference>
<dbReference type="PANTHER" id="PTHR45947:SF3">
    <property type="entry name" value="SULFOQUINOVOSYL TRANSFERASE SQD2"/>
    <property type="match status" value="1"/>
</dbReference>
<keyword evidence="3 6" id="KW-0808">Transferase</keyword>
<gene>
    <name evidence="6" type="ORF">HRU87_06880</name>
</gene>
<evidence type="ECO:0000313" key="6">
    <source>
        <dbReference type="EMBL" id="QKJ25864.1"/>
    </source>
</evidence>
<evidence type="ECO:0000259" key="4">
    <source>
        <dbReference type="Pfam" id="PF00534"/>
    </source>
</evidence>
<evidence type="ECO:0000256" key="1">
    <source>
        <dbReference type="ARBA" id="ARBA00021292"/>
    </source>
</evidence>
<dbReference type="KEGG" id="aqg:HRU87_06880"/>
<dbReference type="GO" id="GO:0016757">
    <property type="term" value="F:glycosyltransferase activity"/>
    <property type="evidence" value="ECO:0007669"/>
    <property type="project" value="UniProtKB-KW"/>
</dbReference>
<evidence type="ECO:0000256" key="3">
    <source>
        <dbReference type="ARBA" id="ARBA00022679"/>
    </source>
</evidence>
<protein>
    <recommendedName>
        <fullName evidence="1">D-inositol 3-phosphate glycosyltransferase</fullName>
    </recommendedName>
</protein>
<reference evidence="6 7" key="1">
    <citation type="submission" date="2020-05" db="EMBL/GenBank/DDBJ databases">
        <title>Aquirufa sp. strain 15G-AUS-rot a new Aquirufa species.</title>
        <authorList>
            <person name="Pitt A."/>
            <person name="Hahn M.W."/>
        </authorList>
    </citation>
    <scope>NUCLEOTIDE SEQUENCE [LARGE SCALE GENOMIC DNA]</scope>
    <source>
        <strain evidence="6 7">15G-AUS-rot</strain>
    </source>
</reference>
<feature type="domain" description="Glycosyltransferase subfamily 4-like N-terminal" evidence="5">
    <location>
        <begin position="28"/>
        <end position="216"/>
    </location>
</feature>
<keyword evidence="7" id="KW-1185">Reference proteome</keyword>
<dbReference type="SUPFAM" id="SSF53756">
    <property type="entry name" value="UDP-Glycosyltransferase/glycogen phosphorylase"/>
    <property type="match status" value="1"/>
</dbReference>
<dbReference type="PANTHER" id="PTHR45947">
    <property type="entry name" value="SULFOQUINOVOSYL TRANSFERASE SQD2"/>
    <property type="match status" value="1"/>
</dbReference>
<accession>A0A7D4PY54</accession>
<name>A0A7D4PY54_9MICO</name>
<dbReference type="RefSeq" id="WP_173494160.1">
    <property type="nucleotide sequence ID" value="NZ_CP054056.1"/>
</dbReference>
<keyword evidence="2" id="KW-0328">Glycosyltransferase</keyword>